<organism evidence="1 2">
    <name type="scientific">Temnothorax longispinosus</name>
    <dbReference type="NCBI Taxonomy" id="300112"/>
    <lineage>
        <taxon>Eukaryota</taxon>
        <taxon>Metazoa</taxon>
        <taxon>Ecdysozoa</taxon>
        <taxon>Arthropoda</taxon>
        <taxon>Hexapoda</taxon>
        <taxon>Insecta</taxon>
        <taxon>Pterygota</taxon>
        <taxon>Neoptera</taxon>
        <taxon>Endopterygota</taxon>
        <taxon>Hymenoptera</taxon>
        <taxon>Apocrita</taxon>
        <taxon>Aculeata</taxon>
        <taxon>Formicoidea</taxon>
        <taxon>Formicidae</taxon>
        <taxon>Myrmicinae</taxon>
        <taxon>Temnothorax</taxon>
    </lineage>
</organism>
<evidence type="ECO:0000313" key="1">
    <source>
        <dbReference type="EMBL" id="TGZ56558.1"/>
    </source>
</evidence>
<dbReference type="EMBL" id="QBLH01000326">
    <property type="protein sequence ID" value="TGZ56558.1"/>
    <property type="molecule type" value="Genomic_DNA"/>
</dbReference>
<keyword evidence="2" id="KW-1185">Reference proteome</keyword>
<reference evidence="1 2" key="1">
    <citation type="journal article" date="2019" name="Philos. Trans. R. Soc. Lond., B, Biol. Sci.">
        <title>Ant behaviour and brain gene expression of defending hosts depend on the ecological success of the intruding social parasite.</title>
        <authorList>
            <person name="Kaur R."/>
            <person name="Stoldt M."/>
            <person name="Jongepier E."/>
            <person name="Feldmeyer B."/>
            <person name="Menzel F."/>
            <person name="Bornberg-Bauer E."/>
            <person name="Foitzik S."/>
        </authorList>
    </citation>
    <scope>NUCLEOTIDE SEQUENCE [LARGE SCALE GENOMIC DNA]</scope>
    <source>
        <tissue evidence="1">Whole body</tissue>
    </source>
</reference>
<protein>
    <submittedName>
        <fullName evidence="1">Uncharacterized protein</fullName>
    </submittedName>
</protein>
<accession>A0A4S2L7K6</accession>
<sequence>MGVIDALLACHRISPDQVMVGHDCQDLLDRLNEEGQSEIVKSVYASCLSFYNISAKEIRRRLFVKEDFLSN</sequence>
<gene>
    <name evidence="1" type="ORF">DBV15_06339</name>
</gene>
<proteinExistence type="predicted"/>
<dbReference type="Proteomes" id="UP000310200">
    <property type="component" value="Unassembled WGS sequence"/>
</dbReference>
<dbReference type="AlphaFoldDB" id="A0A4S2L7K6"/>
<name>A0A4S2L7K6_9HYME</name>
<comment type="caution">
    <text evidence="1">The sequence shown here is derived from an EMBL/GenBank/DDBJ whole genome shotgun (WGS) entry which is preliminary data.</text>
</comment>
<evidence type="ECO:0000313" key="2">
    <source>
        <dbReference type="Proteomes" id="UP000310200"/>
    </source>
</evidence>